<sequence length="142" mass="16257">MKFLLLCLLVAYCYADNSSESLLSKIEDHQKRLSVWEEVNSGFLSTLVKKQKDYDNAKKNEDILLKTFVTNVENMVKTNKGILKGLLIGLEQIRHTVKEDNLEIDENGLTSTINDGTDSDTLTLQWINEIMKENNETMPMDK</sequence>
<evidence type="ECO:0000313" key="2">
    <source>
        <dbReference type="EMBL" id="CAH4034492.1"/>
    </source>
</evidence>
<gene>
    <name evidence="2" type="ORF">PIBRA_LOCUS10673</name>
</gene>
<evidence type="ECO:0000313" key="3">
    <source>
        <dbReference type="Proteomes" id="UP001152562"/>
    </source>
</evidence>
<accession>A0A9P0XDQ0</accession>
<feature type="chain" id="PRO_5040183702" evidence="1">
    <location>
        <begin position="16"/>
        <end position="142"/>
    </location>
</feature>
<feature type="signal peptide" evidence="1">
    <location>
        <begin position="1"/>
        <end position="15"/>
    </location>
</feature>
<comment type="caution">
    <text evidence="2">The sequence shown here is derived from an EMBL/GenBank/DDBJ whole genome shotgun (WGS) entry which is preliminary data.</text>
</comment>
<dbReference type="EMBL" id="CALOZG010000040">
    <property type="protein sequence ID" value="CAH4034492.1"/>
    <property type="molecule type" value="Genomic_DNA"/>
</dbReference>
<keyword evidence="1" id="KW-0732">Signal</keyword>
<keyword evidence="3" id="KW-1185">Reference proteome</keyword>
<protein>
    <submittedName>
        <fullName evidence="2">Uncharacterized protein</fullName>
    </submittedName>
</protein>
<evidence type="ECO:0000256" key="1">
    <source>
        <dbReference type="SAM" id="SignalP"/>
    </source>
</evidence>
<proteinExistence type="predicted"/>
<dbReference type="Proteomes" id="UP001152562">
    <property type="component" value="Unassembled WGS sequence"/>
</dbReference>
<reference evidence="2" key="1">
    <citation type="submission" date="2022-05" db="EMBL/GenBank/DDBJ databases">
        <authorList>
            <person name="Okamura Y."/>
        </authorList>
    </citation>
    <scope>NUCLEOTIDE SEQUENCE</scope>
</reference>
<organism evidence="2 3">
    <name type="scientific">Pieris brassicae</name>
    <name type="common">White butterfly</name>
    <name type="synonym">Large white butterfly</name>
    <dbReference type="NCBI Taxonomy" id="7116"/>
    <lineage>
        <taxon>Eukaryota</taxon>
        <taxon>Metazoa</taxon>
        <taxon>Ecdysozoa</taxon>
        <taxon>Arthropoda</taxon>
        <taxon>Hexapoda</taxon>
        <taxon>Insecta</taxon>
        <taxon>Pterygota</taxon>
        <taxon>Neoptera</taxon>
        <taxon>Endopterygota</taxon>
        <taxon>Lepidoptera</taxon>
        <taxon>Glossata</taxon>
        <taxon>Ditrysia</taxon>
        <taxon>Papilionoidea</taxon>
        <taxon>Pieridae</taxon>
        <taxon>Pierinae</taxon>
        <taxon>Pieris</taxon>
    </lineage>
</organism>
<dbReference type="AlphaFoldDB" id="A0A9P0XDQ0"/>
<name>A0A9P0XDQ0_PIEBR</name>